<dbReference type="OrthoDB" id="9811121at2"/>
<dbReference type="PROSITE" id="PS50263">
    <property type="entry name" value="CN_HYDROLASE"/>
    <property type="match status" value="1"/>
</dbReference>
<dbReference type="Pfam" id="PF00795">
    <property type="entry name" value="CN_hydrolase"/>
    <property type="match status" value="1"/>
</dbReference>
<dbReference type="RefSeq" id="WP_068011257.1">
    <property type="nucleotide sequence ID" value="NZ_FOFM01000004.1"/>
</dbReference>
<proteinExistence type="predicted"/>
<dbReference type="STRING" id="989403.SAMN05421798_10424"/>
<evidence type="ECO:0000313" key="3">
    <source>
        <dbReference type="Proteomes" id="UP000076577"/>
    </source>
</evidence>
<reference evidence="2 3" key="1">
    <citation type="journal article" date="2016" name="Front. Microbiol.">
        <title>Comparative Genomic Analysis Reveals a Diverse Repertoire of Genes Involved in Prokaryote-Eukaryote Interactions within the Pseudovibrio Genus.</title>
        <authorList>
            <person name="Romano S."/>
            <person name="Fernandez-Guerra A."/>
            <person name="Reen F.J."/>
            <person name="Glockner F.O."/>
            <person name="Crowley S.P."/>
            <person name="O'Sullivan O."/>
            <person name="Cotter P.D."/>
            <person name="Adams C."/>
            <person name="Dobson A.D."/>
            <person name="O'Gara F."/>
        </authorList>
    </citation>
    <scope>NUCLEOTIDE SEQUENCE [LARGE SCALE GENOMIC DNA]</scope>
    <source>
        <strain evidence="2 3">Ad2</strain>
    </source>
</reference>
<dbReference type="PATRIC" id="fig|989403.3.peg.5125"/>
<name>A0A165SX45_9HYPH</name>
<dbReference type="EC" id="3.5.1.100" evidence="2"/>
<gene>
    <name evidence="2" type="primary">ramA</name>
    <name evidence="2" type="ORF">PsAD2_04685</name>
</gene>
<dbReference type="InterPro" id="IPR003010">
    <property type="entry name" value="C-N_Hydrolase"/>
</dbReference>
<evidence type="ECO:0000313" key="2">
    <source>
        <dbReference type="EMBL" id="KZL04601.1"/>
    </source>
</evidence>
<dbReference type="AlphaFoldDB" id="A0A165SX45"/>
<organism evidence="2 3">
    <name type="scientific">Pseudovibrio axinellae</name>
    <dbReference type="NCBI Taxonomy" id="989403"/>
    <lineage>
        <taxon>Bacteria</taxon>
        <taxon>Pseudomonadati</taxon>
        <taxon>Pseudomonadota</taxon>
        <taxon>Alphaproteobacteria</taxon>
        <taxon>Hyphomicrobiales</taxon>
        <taxon>Stappiaceae</taxon>
        <taxon>Pseudovibrio</taxon>
    </lineage>
</organism>
<keyword evidence="2" id="KW-0378">Hydrolase</keyword>
<dbReference type="PANTHER" id="PTHR23088:SF27">
    <property type="entry name" value="DEAMINATED GLUTATHIONE AMIDASE"/>
    <property type="match status" value="1"/>
</dbReference>
<dbReference type="CDD" id="cd07197">
    <property type="entry name" value="nitrilase"/>
    <property type="match status" value="1"/>
</dbReference>
<dbReference type="Proteomes" id="UP000076577">
    <property type="component" value="Unassembled WGS sequence"/>
</dbReference>
<comment type="caution">
    <text evidence="2">The sequence shown here is derived from an EMBL/GenBank/DDBJ whole genome shotgun (WGS) entry which is preliminary data.</text>
</comment>
<feature type="domain" description="CN hydrolase" evidence="1">
    <location>
        <begin position="4"/>
        <end position="250"/>
    </location>
</feature>
<dbReference type="GO" id="GO:0016787">
    <property type="term" value="F:hydrolase activity"/>
    <property type="evidence" value="ECO:0007669"/>
    <property type="project" value="UniProtKB-KW"/>
</dbReference>
<protein>
    <submittedName>
        <fullName evidence="2">(R)-stereoselective amidase</fullName>
        <ecNumber evidence="2">3.5.1.100</ecNumber>
    </submittedName>
</protein>
<dbReference type="InterPro" id="IPR036526">
    <property type="entry name" value="C-N_Hydrolase_sf"/>
</dbReference>
<dbReference type="SUPFAM" id="SSF56317">
    <property type="entry name" value="Carbon-nitrogen hydrolase"/>
    <property type="match status" value="1"/>
</dbReference>
<sequence>MTKLKLLAGQIKIPVTTTAQERDAHLHCVIGKLDQQLSGNPQDLVILPELSTVDYSREAFNKLSVLAEQLDGPSVQAFSALAKAHKTTIVFGMPRKAENGFTISQVAVGPTGDVVGFYDKLHICQYGASMEKDYFNKGNQLFSFSVKGVKVAPIICYDIRIPELSRTLAVQHGVELLLHSGAYARDESFFSWHDFVITRALENQIYVLSLNRAGENFGNSVFCPPWIDENTPLTSFSQTEEHFVSIEVDTQVIAQARNDYTFLKDRLEDYSQLKHQGPDAGNS</sequence>
<keyword evidence="3" id="KW-1185">Reference proteome</keyword>
<evidence type="ECO:0000259" key="1">
    <source>
        <dbReference type="PROSITE" id="PS50263"/>
    </source>
</evidence>
<accession>A0A165SX45</accession>
<dbReference type="PANTHER" id="PTHR23088">
    <property type="entry name" value="NITRILASE-RELATED"/>
    <property type="match status" value="1"/>
</dbReference>
<dbReference type="Gene3D" id="3.60.110.10">
    <property type="entry name" value="Carbon-nitrogen hydrolase"/>
    <property type="match status" value="1"/>
</dbReference>
<dbReference type="EMBL" id="LMCB01000161">
    <property type="protein sequence ID" value="KZL04601.1"/>
    <property type="molecule type" value="Genomic_DNA"/>
</dbReference>